<evidence type="ECO:0000256" key="3">
    <source>
        <dbReference type="ARBA" id="ARBA00023274"/>
    </source>
</evidence>
<dbReference type="GO" id="GO:1990904">
    <property type="term" value="C:ribonucleoprotein complex"/>
    <property type="evidence" value="ECO:0007669"/>
    <property type="project" value="UniProtKB-KW"/>
</dbReference>
<comment type="caution">
    <text evidence="6">The sequence shown here is derived from an EMBL/GenBank/DDBJ whole genome shotgun (WGS) entry which is preliminary data.</text>
</comment>
<evidence type="ECO:0000313" key="6">
    <source>
        <dbReference type="EMBL" id="OGK17622.1"/>
    </source>
</evidence>
<comment type="similarity">
    <text evidence="1 4 5">Belongs to the bacterial ribosomal protein bL21 family.</text>
</comment>
<proteinExistence type="inferred from homology"/>
<keyword evidence="4 5" id="KW-0694">RNA-binding</keyword>
<name>A0A1F7GGH3_9BACT</name>
<dbReference type="InterPro" id="IPR001787">
    <property type="entry name" value="Ribosomal_bL21"/>
</dbReference>
<dbReference type="HAMAP" id="MF_01363">
    <property type="entry name" value="Ribosomal_bL21"/>
    <property type="match status" value="1"/>
</dbReference>
<dbReference type="GO" id="GO:0019843">
    <property type="term" value="F:rRNA binding"/>
    <property type="evidence" value="ECO:0007669"/>
    <property type="project" value="UniProtKB-UniRule"/>
</dbReference>
<dbReference type="PANTHER" id="PTHR21349:SF0">
    <property type="entry name" value="LARGE RIBOSOMAL SUBUNIT PROTEIN BL21M"/>
    <property type="match status" value="1"/>
</dbReference>
<dbReference type="GO" id="GO:0005840">
    <property type="term" value="C:ribosome"/>
    <property type="evidence" value="ECO:0007669"/>
    <property type="project" value="UniProtKB-KW"/>
</dbReference>
<dbReference type="InterPro" id="IPR028909">
    <property type="entry name" value="bL21-like"/>
</dbReference>
<comment type="subunit">
    <text evidence="4">Part of the 50S ribosomal subunit. Contacts protein L20.</text>
</comment>
<evidence type="ECO:0000256" key="4">
    <source>
        <dbReference type="HAMAP-Rule" id="MF_01363"/>
    </source>
</evidence>
<dbReference type="Pfam" id="PF00829">
    <property type="entry name" value="Ribosomal_L21p"/>
    <property type="match status" value="1"/>
</dbReference>
<dbReference type="PANTHER" id="PTHR21349">
    <property type="entry name" value="50S RIBOSOMAL PROTEIN L21"/>
    <property type="match status" value="1"/>
</dbReference>
<organism evidence="6 7">
    <name type="scientific">Candidatus Roizmanbacteria bacterium RIFCSPHIGHO2_01_FULL_39_24</name>
    <dbReference type="NCBI Taxonomy" id="1802032"/>
    <lineage>
        <taxon>Bacteria</taxon>
        <taxon>Candidatus Roizmaniibacteriota</taxon>
    </lineage>
</organism>
<gene>
    <name evidence="4" type="primary">rplU</name>
    <name evidence="6" type="ORF">A2799_04805</name>
</gene>
<dbReference type="EMBL" id="MFZH01000041">
    <property type="protein sequence ID" value="OGK17622.1"/>
    <property type="molecule type" value="Genomic_DNA"/>
</dbReference>
<keyword evidence="2 4" id="KW-0689">Ribosomal protein</keyword>
<keyword evidence="3 4" id="KW-0687">Ribonucleoprotein</keyword>
<dbReference type="SUPFAM" id="SSF141091">
    <property type="entry name" value="L21p-like"/>
    <property type="match status" value="1"/>
</dbReference>
<reference evidence="6 7" key="1">
    <citation type="journal article" date="2016" name="Nat. Commun.">
        <title>Thousands of microbial genomes shed light on interconnected biogeochemical processes in an aquifer system.</title>
        <authorList>
            <person name="Anantharaman K."/>
            <person name="Brown C.T."/>
            <person name="Hug L.A."/>
            <person name="Sharon I."/>
            <person name="Castelle C.J."/>
            <person name="Probst A.J."/>
            <person name="Thomas B.C."/>
            <person name="Singh A."/>
            <person name="Wilkins M.J."/>
            <person name="Karaoz U."/>
            <person name="Brodie E.L."/>
            <person name="Williams K.H."/>
            <person name="Hubbard S.S."/>
            <person name="Banfield J.F."/>
        </authorList>
    </citation>
    <scope>NUCLEOTIDE SEQUENCE [LARGE SCALE GENOMIC DNA]</scope>
</reference>
<comment type="function">
    <text evidence="4 5">This protein binds to 23S rRNA in the presence of protein L20.</text>
</comment>
<dbReference type="GO" id="GO:0005737">
    <property type="term" value="C:cytoplasm"/>
    <property type="evidence" value="ECO:0007669"/>
    <property type="project" value="UniProtKB-ARBA"/>
</dbReference>
<evidence type="ECO:0000256" key="2">
    <source>
        <dbReference type="ARBA" id="ARBA00022980"/>
    </source>
</evidence>
<evidence type="ECO:0000256" key="5">
    <source>
        <dbReference type="RuleBase" id="RU000562"/>
    </source>
</evidence>
<dbReference type="InterPro" id="IPR036164">
    <property type="entry name" value="bL21-like_sf"/>
</dbReference>
<dbReference type="AlphaFoldDB" id="A0A1F7GGH3"/>
<dbReference type="NCBIfam" id="TIGR00061">
    <property type="entry name" value="L21"/>
    <property type="match status" value="1"/>
</dbReference>
<dbReference type="GO" id="GO:0003735">
    <property type="term" value="F:structural constituent of ribosome"/>
    <property type="evidence" value="ECO:0007669"/>
    <property type="project" value="InterPro"/>
</dbReference>
<sequence length="102" mass="11332">MKKAVIKTGGKQYIVSAGDTIVVDRLKVEDGKPIELDILALFDTEKNAIELGNPLLKSKAQATIVENIKGDKLRVARFKAKSRYRRVTGFRAYLSKITINAI</sequence>
<evidence type="ECO:0000256" key="1">
    <source>
        <dbReference type="ARBA" id="ARBA00008563"/>
    </source>
</evidence>
<dbReference type="Proteomes" id="UP000176850">
    <property type="component" value="Unassembled WGS sequence"/>
</dbReference>
<accession>A0A1F7GGH3</accession>
<dbReference type="GO" id="GO:0006412">
    <property type="term" value="P:translation"/>
    <property type="evidence" value="ECO:0007669"/>
    <property type="project" value="UniProtKB-UniRule"/>
</dbReference>
<keyword evidence="4 5" id="KW-0699">rRNA-binding</keyword>
<evidence type="ECO:0000313" key="7">
    <source>
        <dbReference type="Proteomes" id="UP000176850"/>
    </source>
</evidence>
<protein>
    <recommendedName>
        <fullName evidence="4">Large ribosomal subunit protein bL21</fullName>
    </recommendedName>
</protein>